<feature type="compositionally biased region" description="Basic and acidic residues" evidence="1">
    <location>
        <begin position="55"/>
        <end position="76"/>
    </location>
</feature>
<name>A0A9N9FHV2_9GLOM</name>
<sequence>MVNELIIFRQKLLINDGAETYMNNGGGTDVDDAGTNDINKICETICEISQANETAKPEKKDDSSPSNDKGKMRAEDDVNNDSSVLKIKIKN</sequence>
<evidence type="ECO:0000256" key="1">
    <source>
        <dbReference type="SAM" id="MobiDB-lite"/>
    </source>
</evidence>
<evidence type="ECO:0000313" key="2">
    <source>
        <dbReference type="EMBL" id="CAG8534209.1"/>
    </source>
</evidence>
<keyword evidence="3" id="KW-1185">Reference proteome</keyword>
<reference evidence="2" key="1">
    <citation type="submission" date="2021-06" db="EMBL/GenBank/DDBJ databases">
        <authorList>
            <person name="Kallberg Y."/>
            <person name="Tangrot J."/>
            <person name="Rosling A."/>
        </authorList>
    </citation>
    <scope>NUCLEOTIDE SEQUENCE</scope>
    <source>
        <strain evidence="2">MA453B</strain>
    </source>
</reference>
<feature type="region of interest" description="Disordered" evidence="1">
    <location>
        <begin position="50"/>
        <end position="83"/>
    </location>
</feature>
<proteinExistence type="predicted"/>
<dbReference type="Proteomes" id="UP000789405">
    <property type="component" value="Unassembled WGS sequence"/>
</dbReference>
<gene>
    <name evidence="2" type="ORF">DERYTH_LOCUS4491</name>
</gene>
<evidence type="ECO:0000313" key="3">
    <source>
        <dbReference type="Proteomes" id="UP000789405"/>
    </source>
</evidence>
<accession>A0A9N9FHV2</accession>
<dbReference type="AlphaFoldDB" id="A0A9N9FHV2"/>
<organism evidence="2 3">
    <name type="scientific">Dentiscutata erythropus</name>
    <dbReference type="NCBI Taxonomy" id="1348616"/>
    <lineage>
        <taxon>Eukaryota</taxon>
        <taxon>Fungi</taxon>
        <taxon>Fungi incertae sedis</taxon>
        <taxon>Mucoromycota</taxon>
        <taxon>Glomeromycotina</taxon>
        <taxon>Glomeromycetes</taxon>
        <taxon>Diversisporales</taxon>
        <taxon>Gigasporaceae</taxon>
        <taxon>Dentiscutata</taxon>
    </lineage>
</organism>
<comment type="caution">
    <text evidence="2">The sequence shown here is derived from an EMBL/GenBank/DDBJ whole genome shotgun (WGS) entry which is preliminary data.</text>
</comment>
<protein>
    <submittedName>
        <fullName evidence="2">917_t:CDS:1</fullName>
    </submittedName>
</protein>
<dbReference type="EMBL" id="CAJVPY010001729">
    <property type="protein sequence ID" value="CAG8534209.1"/>
    <property type="molecule type" value="Genomic_DNA"/>
</dbReference>